<sequence>TLESFSQMRKKASLLPTSFSSSGVFMPALIKSCSSTLPMFGNSLRFAITVPSSVLFW</sequence>
<comment type="caution">
    <text evidence="1">The sequence shown here is derived from an EMBL/GenBank/DDBJ whole genome shotgun (WGS) entry which is preliminary data.</text>
</comment>
<protein>
    <submittedName>
        <fullName evidence="1">Sterol delta 5,6-desaturase ERG3</fullName>
    </submittedName>
</protein>
<evidence type="ECO:0000313" key="2">
    <source>
        <dbReference type="Proteomes" id="UP000003412"/>
    </source>
</evidence>
<name>A0ABN0BTY1_9LIST</name>
<dbReference type="Proteomes" id="UP000003412">
    <property type="component" value="Chromosome"/>
</dbReference>
<reference evidence="1 2" key="1">
    <citation type="journal article" date="2010" name="Microbiol. Resour. Announc.">
        <title>Comparative genomics of the bacterial genus Listeria: Genome evolution is characterized by limited gene acquisition and limited gene loss.</title>
        <authorList>
            <person name="den Bakker H.C."/>
            <person name="Cummings C.A."/>
            <person name="Ferreira V."/>
            <person name="Vatta P."/>
            <person name="Orsi R.H."/>
            <person name="Degoricija L."/>
            <person name="Barker M."/>
            <person name="Petrauskene O."/>
            <person name="Furtado M.R."/>
            <person name="Wiedmann M."/>
        </authorList>
    </citation>
    <scope>NUCLEOTIDE SEQUENCE [LARGE SCALE GENOMIC DNA]</scope>
    <source>
        <strain evidence="1 2">FSL S4-120</strain>
    </source>
</reference>
<dbReference type="EMBL" id="ADXF01001103">
    <property type="protein sequence ID" value="EFR86468.1"/>
    <property type="molecule type" value="Genomic_DNA"/>
</dbReference>
<organism evidence="1 2">
    <name type="scientific">Listeria marthii FSL S4-120</name>
    <dbReference type="NCBI Taxonomy" id="702457"/>
    <lineage>
        <taxon>Bacteria</taxon>
        <taxon>Bacillati</taxon>
        <taxon>Bacillota</taxon>
        <taxon>Bacilli</taxon>
        <taxon>Bacillales</taxon>
        <taxon>Listeriaceae</taxon>
        <taxon>Listeria</taxon>
    </lineage>
</organism>
<gene>
    <name evidence="1" type="ORF">NT05LM_3195a</name>
</gene>
<keyword evidence="2" id="KW-1185">Reference proteome</keyword>
<proteinExistence type="predicted"/>
<evidence type="ECO:0000313" key="1">
    <source>
        <dbReference type="EMBL" id="EFR86468.1"/>
    </source>
</evidence>
<accession>A0ABN0BTY1</accession>
<feature type="non-terminal residue" evidence="1">
    <location>
        <position position="1"/>
    </location>
</feature>